<evidence type="ECO:0000256" key="3">
    <source>
        <dbReference type="RuleBase" id="RU003616"/>
    </source>
</evidence>
<name>A0AAN7YQL6_9MYCE</name>
<dbReference type="Pfam" id="PF00011">
    <property type="entry name" value="HSP20"/>
    <property type="match status" value="2"/>
</dbReference>
<evidence type="ECO:0000256" key="1">
    <source>
        <dbReference type="ARBA" id="ARBA00023016"/>
    </source>
</evidence>
<feature type="domain" description="SHSP" evidence="5">
    <location>
        <begin position="31"/>
        <end position="201"/>
    </location>
</feature>
<dbReference type="Proteomes" id="UP001344447">
    <property type="component" value="Unassembled WGS sequence"/>
</dbReference>
<dbReference type="SUPFAM" id="SSF49764">
    <property type="entry name" value="HSP20-like chaperones"/>
    <property type="match status" value="1"/>
</dbReference>
<evidence type="ECO:0000259" key="5">
    <source>
        <dbReference type="PROSITE" id="PS01031"/>
    </source>
</evidence>
<proteinExistence type="inferred from homology"/>
<dbReference type="AlphaFoldDB" id="A0AAN7YQL6"/>
<evidence type="ECO:0000313" key="7">
    <source>
        <dbReference type="Proteomes" id="UP001344447"/>
    </source>
</evidence>
<dbReference type="Gene3D" id="2.60.40.790">
    <property type="match status" value="1"/>
</dbReference>
<evidence type="ECO:0000313" key="6">
    <source>
        <dbReference type="EMBL" id="KAK5578161.1"/>
    </source>
</evidence>
<evidence type="ECO:0000256" key="4">
    <source>
        <dbReference type="SAM" id="MobiDB-lite"/>
    </source>
</evidence>
<protein>
    <recommendedName>
        <fullName evidence="5">SHSP domain-containing protein</fullName>
    </recommendedName>
</protein>
<dbReference type="EMBL" id="JAVFKY010000004">
    <property type="protein sequence ID" value="KAK5578161.1"/>
    <property type="molecule type" value="Genomic_DNA"/>
</dbReference>
<keyword evidence="1" id="KW-0346">Stress response</keyword>
<dbReference type="PANTHER" id="PTHR46827">
    <property type="entry name" value="HEAT SHOCK PROTEIN DDB_G0288861-RELATED"/>
    <property type="match status" value="1"/>
</dbReference>
<gene>
    <name evidence="6" type="ORF">RB653_003114</name>
</gene>
<dbReference type="PANTHER" id="PTHR46827:SF1">
    <property type="entry name" value="HEAT SHOCK PROTEIN DDB_G0288861-RELATED"/>
    <property type="match status" value="1"/>
</dbReference>
<feature type="region of interest" description="Disordered" evidence="4">
    <location>
        <begin position="95"/>
        <end position="142"/>
    </location>
</feature>
<feature type="compositionally biased region" description="Basic and acidic residues" evidence="4">
    <location>
        <begin position="132"/>
        <end position="142"/>
    </location>
</feature>
<comment type="similarity">
    <text evidence="2 3">Belongs to the small heat shock protein (HSP20) family.</text>
</comment>
<evidence type="ECO:0000256" key="2">
    <source>
        <dbReference type="PROSITE-ProRule" id="PRU00285"/>
    </source>
</evidence>
<organism evidence="6 7">
    <name type="scientific">Dictyostelium firmibasis</name>
    <dbReference type="NCBI Taxonomy" id="79012"/>
    <lineage>
        <taxon>Eukaryota</taxon>
        <taxon>Amoebozoa</taxon>
        <taxon>Evosea</taxon>
        <taxon>Eumycetozoa</taxon>
        <taxon>Dictyostelia</taxon>
        <taxon>Dictyosteliales</taxon>
        <taxon>Dictyosteliaceae</taxon>
        <taxon>Dictyostelium</taxon>
    </lineage>
</organism>
<accession>A0AAN7YQL6</accession>
<reference evidence="6 7" key="1">
    <citation type="submission" date="2023-11" db="EMBL/GenBank/DDBJ databases">
        <title>Dfirmibasis_genome.</title>
        <authorList>
            <person name="Edelbroek B."/>
            <person name="Kjellin J."/>
            <person name="Jerlstrom-Hultqvist J."/>
            <person name="Soderbom F."/>
        </authorList>
    </citation>
    <scope>NUCLEOTIDE SEQUENCE [LARGE SCALE GENOMIC DNA]</scope>
    <source>
        <strain evidence="6 7">TNS-C-14</strain>
    </source>
</reference>
<dbReference type="PROSITE" id="PS01031">
    <property type="entry name" value="SHSP"/>
    <property type="match status" value="1"/>
</dbReference>
<dbReference type="InterPro" id="IPR002068">
    <property type="entry name" value="A-crystallin/Hsp20_dom"/>
</dbReference>
<sequence length="201" mass="23031">MATLFDILNTLNNNNNINNLEGCKRQFSINKNNINIIPSMDVTMTNDKLIIETELAGISKNDIDINIKDSILIIQGEKKKNTFKQQQQQQQQLSLEKLSSLNNKEDEPSIEEFEEDVKPKPSSTTTATTSENKQDENKTKTTDKKFISERSFGNFKRYLDLTKVLYQLDLNSIDTQFENGLLTITINKKSDYSNTIKININ</sequence>
<dbReference type="InterPro" id="IPR051779">
    <property type="entry name" value="HspG1-11-like"/>
</dbReference>
<comment type="caution">
    <text evidence="6">The sequence shown here is derived from an EMBL/GenBank/DDBJ whole genome shotgun (WGS) entry which is preliminary data.</text>
</comment>
<keyword evidence="7" id="KW-1185">Reference proteome</keyword>
<dbReference type="CDD" id="cd06464">
    <property type="entry name" value="ACD_sHsps-like"/>
    <property type="match status" value="1"/>
</dbReference>
<dbReference type="InterPro" id="IPR008978">
    <property type="entry name" value="HSP20-like_chaperone"/>
</dbReference>